<dbReference type="InterPro" id="IPR010523">
    <property type="entry name" value="XylR_N"/>
</dbReference>
<dbReference type="InterPro" id="IPR025662">
    <property type="entry name" value="Sigma_54_int_dom_ATP-bd_1"/>
</dbReference>
<dbReference type="PROSITE" id="PS00675">
    <property type="entry name" value="SIGMA54_INTERACT_1"/>
    <property type="match status" value="1"/>
</dbReference>
<accession>A0ABM8U2Z9</accession>
<keyword evidence="2" id="KW-0067">ATP-binding</keyword>
<evidence type="ECO:0000259" key="6">
    <source>
        <dbReference type="PROSITE" id="PS50045"/>
    </source>
</evidence>
<evidence type="ECO:0000256" key="4">
    <source>
        <dbReference type="ARBA" id="ARBA00023125"/>
    </source>
</evidence>
<dbReference type="InterPro" id="IPR009057">
    <property type="entry name" value="Homeodomain-like_sf"/>
</dbReference>
<dbReference type="CDD" id="cd00009">
    <property type="entry name" value="AAA"/>
    <property type="match status" value="1"/>
</dbReference>
<dbReference type="InterPro" id="IPR003593">
    <property type="entry name" value="AAA+_ATPase"/>
</dbReference>
<dbReference type="Pfam" id="PF02954">
    <property type="entry name" value="HTH_8"/>
    <property type="match status" value="1"/>
</dbReference>
<dbReference type="Gene3D" id="1.10.10.60">
    <property type="entry name" value="Homeodomain-like"/>
    <property type="match status" value="1"/>
</dbReference>
<evidence type="ECO:0000256" key="2">
    <source>
        <dbReference type="ARBA" id="ARBA00022840"/>
    </source>
</evidence>
<evidence type="ECO:0000313" key="8">
    <source>
        <dbReference type="Proteomes" id="UP000789752"/>
    </source>
</evidence>
<dbReference type="Pfam" id="PF00158">
    <property type="entry name" value="Sigma54_activat"/>
    <property type="match status" value="1"/>
</dbReference>
<dbReference type="Gene3D" id="3.30.1380.20">
    <property type="entry name" value="Trafficking protein particle complex subunit 3"/>
    <property type="match status" value="1"/>
</dbReference>
<dbReference type="EMBL" id="CAJQYY010000011">
    <property type="protein sequence ID" value="CAG4897218.1"/>
    <property type="molecule type" value="Genomic_DNA"/>
</dbReference>
<evidence type="ECO:0000256" key="3">
    <source>
        <dbReference type="ARBA" id="ARBA00023015"/>
    </source>
</evidence>
<dbReference type="InterPro" id="IPR002078">
    <property type="entry name" value="Sigma_54_int"/>
</dbReference>
<dbReference type="Gene3D" id="1.10.8.60">
    <property type="match status" value="1"/>
</dbReference>
<dbReference type="PROSITE" id="PS00688">
    <property type="entry name" value="SIGMA54_INTERACT_3"/>
    <property type="match status" value="1"/>
</dbReference>
<dbReference type="InterPro" id="IPR024096">
    <property type="entry name" value="NO_sig/Golgi_transp_ligand-bd"/>
</dbReference>
<dbReference type="InterPro" id="IPR025943">
    <property type="entry name" value="Sigma_54_int_dom_ATP-bd_2"/>
</dbReference>
<dbReference type="InterPro" id="IPR058031">
    <property type="entry name" value="AAA_lid_NorR"/>
</dbReference>
<dbReference type="Proteomes" id="UP000789752">
    <property type="component" value="Unassembled WGS sequence"/>
</dbReference>
<dbReference type="PANTHER" id="PTHR32071">
    <property type="entry name" value="TRANSCRIPTIONAL REGULATORY PROTEIN"/>
    <property type="match status" value="1"/>
</dbReference>
<dbReference type="InterPro" id="IPR025944">
    <property type="entry name" value="Sigma_54_int_dom_CS"/>
</dbReference>
<name>A0ABM8U2Z9_9BURK</name>
<dbReference type="Gene3D" id="3.40.50.300">
    <property type="entry name" value="P-loop containing nucleotide triphosphate hydrolases"/>
    <property type="match status" value="1"/>
</dbReference>
<dbReference type="InterPro" id="IPR027417">
    <property type="entry name" value="P-loop_NTPase"/>
</dbReference>
<dbReference type="Pfam" id="PF25601">
    <property type="entry name" value="AAA_lid_14"/>
    <property type="match status" value="1"/>
</dbReference>
<dbReference type="SMART" id="SM00382">
    <property type="entry name" value="AAA"/>
    <property type="match status" value="1"/>
</dbReference>
<evidence type="ECO:0000256" key="1">
    <source>
        <dbReference type="ARBA" id="ARBA00022741"/>
    </source>
</evidence>
<keyword evidence="5" id="KW-0804">Transcription</keyword>
<dbReference type="InterPro" id="IPR004096">
    <property type="entry name" value="V4R"/>
</dbReference>
<keyword evidence="4" id="KW-0238">DNA-binding</keyword>
<dbReference type="InterPro" id="IPR002197">
    <property type="entry name" value="HTH_Fis"/>
</dbReference>
<evidence type="ECO:0000313" key="7">
    <source>
        <dbReference type="EMBL" id="CAG4897218.1"/>
    </source>
</evidence>
<dbReference type="PROSITE" id="PS00676">
    <property type="entry name" value="SIGMA54_INTERACT_2"/>
    <property type="match status" value="1"/>
</dbReference>
<sequence length="615" mass="66436">MFDSATRRPTDAIRVSLADAVRLSGALMKPGDSAHLDAGAAPTLGDLAECLFFSPGDGRIWLNDQRMLLLHSATFGSLRRELIECVGTDSARRLLTRAGYASGARDAVLVRQRWPEADGASLLVAGTRLHALEGVVKVESLHFAFDAASGHYDGEFLWHHASEADEHIAACGVGHEPACWMELGYAMGYVTGLTGTLVVFREVECRAMGSARCRVIGRDAPRWDDVADDLRYLDTPVVAGGEGAHVDATAYEPGHAARDRQKRRSIVRPASMADDGLVGQAAAFVAARDAMTRVAPTGTAVLLTGESGVGKELFAATLHRRSLRAAGPFVAVNCAALPDTLVEAELFGVERGAFTGAMQSRAGRFERAAGGTLFLDEIGSLPYAAQGKLLRVLQEREVERVGGLRTLRVDVRVIAATNVELREEVKRGRFREDLFYRLNVFPIVIPPLRERRDDIALLIDGFLLQFCREHGRTTPGLTPRARRTLLNYAFPGNIRELRNMVERGVIAVDDGEPIDLAHLFRHEPMPAAELYSVDGGILRAECADVSQAQGELTAGATARPRAEVPVSIDAVEAQLLADALARAGGNVSAAARLVGLTRAQFAYRMTKRTGKSRAC</sequence>
<proteinExistence type="predicted"/>
<dbReference type="PRINTS" id="PR01590">
    <property type="entry name" value="HTHFIS"/>
</dbReference>
<dbReference type="SUPFAM" id="SSF46689">
    <property type="entry name" value="Homeodomain-like"/>
    <property type="match status" value="1"/>
</dbReference>
<reference evidence="7 8" key="1">
    <citation type="submission" date="2021-04" db="EMBL/GenBank/DDBJ databases">
        <authorList>
            <person name="Vanwijnsberghe S."/>
        </authorList>
    </citation>
    <scope>NUCLEOTIDE SEQUENCE [LARGE SCALE GENOMIC DNA]</scope>
    <source>
        <strain evidence="7 8">LMG 32171</strain>
    </source>
</reference>
<keyword evidence="3" id="KW-0805">Transcription regulation</keyword>
<organism evidence="7 8">
    <name type="scientific">Paraburkholderia gardini</name>
    <dbReference type="NCBI Taxonomy" id="2823469"/>
    <lineage>
        <taxon>Bacteria</taxon>
        <taxon>Pseudomonadati</taxon>
        <taxon>Pseudomonadota</taxon>
        <taxon>Betaproteobacteria</taxon>
        <taxon>Burkholderiales</taxon>
        <taxon>Burkholderiaceae</taxon>
        <taxon>Paraburkholderia</taxon>
    </lineage>
</organism>
<dbReference type="SMART" id="SM00989">
    <property type="entry name" value="V4R"/>
    <property type="match status" value="1"/>
</dbReference>
<dbReference type="Pfam" id="PF02830">
    <property type="entry name" value="V4R"/>
    <property type="match status" value="1"/>
</dbReference>
<dbReference type="SUPFAM" id="SSF52540">
    <property type="entry name" value="P-loop containing nucleoside triphosphate hydrolases"/>
    <property type="match status" value="1"/>
</dbReference>
<dbReference type="RefSeq" id="WP_228978020.1">
    <property type="nucleotide sequence ID" value="NZ_CAJQYY010000011.1"/>
</dbReference>
<gene>
    <name evidence="7" type="primary">mopR</name>
    <name evidence="7" type="ORF">R54767_02235</name>
</gene>
<dbReference type="Pfam" id="PF06505">
    <property type="entry name" value="XylR_N"/>
    <property type="match status" value="1"/>
</dbReference>
<dbReference type="PROSITE" id="PS50045">
    <property type="entry name" value="SIGMA54_INTERACT_4"/>
    <property type="match status" value="1"/>
</dbReference>
<evidence type="ECO:0000256" key="5">
    <source>
        <dbReference type="ARBA" id="ARBA00023163"/>
    </source>
</evidence>
<dbReference type="PANTHER" id="PTHR32071:SF57">
    <property type="entry name" value="C4-DICARBOXYLATE TRANSPORT TRANSCRIPTIONAL REGULATORY PROTEIN DCTD"/>
    <property type="match status" value="1"/>
</dbReference>
<keyword evidence="8" id="KW-1185">Reference proteome</keyword>
<comment type="caution">
    <text evidence="7">The sequence shown here is derived from an EMBL/GenBank/DDBJ whole genome shotgun (WGS) entry which is preliminary data.</text>
</comment>
<feature type="domain" description="Sigma-54 factor interaction" evidence="6">
    <location>
        <begin position="277"/>
        <end position="506"/>
    </location>
</feature>
<protein>
    <submittedName>
        <fullName evidence="7">Phenol regulator MopR</fullName>
    </submittedName>
</protein>
<keyword evidence="1" id="KW-0547">Nucleotide-binding</keyword>
<dbReference type="SUPFAM" id="SSF111126">
    <property type="entry name" value="Ligand-binding domain in the NO signalling and Golgi transport"/>
    <property type="match status" value="1"/>
</dbReference>